<evidence type="ECO:0000313" key="1">
    <source>
        <dbReference type="EMBL" id="JAH06283.1"/>
    </source>
</evidence>
<reference evidence="1" key="2">
    <citation type="journal article" date="2015" name="Fish Shellfish Immunol.">
        <title>Early steps in the European eel (Anguilla anguilla)-Vibrio vulnificus interaction in the gills: Role of the RtxA13 toxin.</title>
        <authorList>
            <person name="Callol A."/>
            <person name="Pajuelo D."/>
            <person name="Ebbesson L."/>
            <person name="Teles M."/>
            <person name="MacKenzie S."/>
            <person name="Amaro C."/>
        </authorList>
    </citation>
    <scope>NUCLEOTIDE SEQUENCE</scope>
</reference>
<sequence length="25" mass="3085">MQRGFLFVFSASIKEYFSDRKSFRH</sequence>
<name>A0A0E9PR20_ANGAN</name>
<dbReference type="EMBL" id="GBXM01102294">
    <property type="protein sequence ID" value="JAH06283.1"/>
    <property type="molecule type" value="Transcribed_RNA"/>
</dbReference>
<accession>A0A0E9PR20</accession>
<dbReference type="AlphaFoldDB" id="A0A0E9PR20"/>
<organism evidence="1">
    <name type="scientific">Anguilla anguilla</name>
    <name type="common">European freshwater eel</name>
    <name type="synonym">Muraena anguilla</name>
    <dbReference type="NCBI Taxonomy" id="7936"/>
    <lineage>
        <taxon>Eukaryota</taxon>
        <taxon>Metazoa</taxon>
        <taxon>Chordata</taxon>
        <taxon>Craniata</taxon>
        <taxon>Vertebrata</taxon>
        <taxon>Euteleostomi</taxon>
        <taxon>Actinopterygii</taxon>
        <taxon>Neopterygii</taxon>
        <taxon>Teleostei</taxon>
        <taxon>Anguilliformes</taxon>
        <taxon>Anguillidae</taxon>
        <taxon>Anguilla</taxon>
    </lineage>
</organism>
<protein>
    <submittedName>
        <fullName evidence="1">Uncharacterized protein</fullName>
    </submittedName>
</protein>
<proteinExistence type="predicted"/>
<reference evidence="1" key="1">
    <citation type="submission" date="2014-11" db="EMBL/GenBank/DDBJ databases">
        <authorList>
            <person name="Amaro Gonzalez C."/>
        </authorList>
    </citation>
    <scope>NUCLEOTIDE SEQUENCE</scope>
</reference>